<name>A0A194VTD1_CYTMA</name>
<proteinExistence type="predicted"/>
<dbReference type="Proteomes" id="UP000078559">
    <property type="component" value="Chromosome 3"/>
</dbReference>
<protein>
    <submittedName>
        <fullName evidence="1">Uncharacterized protein</fullName>
    </submittedName>
</protein>
<accession>A0A194VTD1</accession>
<reference evidence="1" key="1">
    <citation type="submission" date="2014-12" db="EMBL/GenBank/DDBJ databases">
        <title>Genome Sequence of Valsa Canker Pathogens Uncovers a Specific Adaption of Colonization on Woody Bark.</title>
        <authorList>
            <person name="Yin Z."/>
            <person name="Liu H."/>
            <person name="Gao X."/>
            <person name="Li Z."/>
            <person name="Song N."/>
            <person name="Ke X."/>
            <person name="Dai Q."/>
            <person name="Wu Y."/>
            <person name="Sun Y."/>
            <person name="Xu J.-R."/>
            <person name="Kang Z.K."/>
            <person name="Wang L."/>
            <person name="Huang L."/>
        </authorList>
    </citation>
    <scope>NUCLEOTIDE SEQUENCE [LARGE SCALE GENOMIC DNA]</scope>
    <source>
        <strain evidence="1">03-8</strain>
    </source>
</reference>
<evidence type="ECO:0000313" key="2">
    <source>
        <dbReference type="Proteomes" id="UP000078559"/>
    </source>
</evidence>
<keyword evidence="2" id="KW-1185">Reference proteome</keyword>
<evidence type="ECO:0000313" key="1">
    <source>
        <dbReference type="EMBL" id="KUI67456.1"/>
    </source>
</evidence>
<organism evidence="1 2">
    <name type="scientific">Cytospora mali</name>
    <name type="common">Apple Valsa canker fungus</name>
    <name type="synonym">Valsa mali</name>
    <dbReference type="NCBI Taxonomy" id="578113"/>
    <lineage>
        <taxon>Eukaryota</taxon>
        <taxon>Fungi</taxon>
        <taxon>Dikarya</taxon>
        <taxon>Ascomycota</taxon>
        <taxon>Pezizomycotina</taxon>
        <taxon>Sordariomycetes</taxon>
        <taxon>Sordariomycetidae</taxon>
        <taxon>Diaporthales</taxon>
        <taxon>Cytosporaceae</taxon>
        <taxon>Cytospora</taxon>
    </lineage>
</organism>
<dbReference type="EMBL" id="CM003100">
    <property type="protein sequence ID" value="KUI67456.1"/>
    <property type="molecule type" value="Genomic_DNA"/>
</dbReference>
<sequence>MLNSILKNPKILWTRRIITLEVAQRGVDGSSEEAHAYHINLHPTLQASATGRNYLLDNTMSPKNLIIMKLGSSILRASGGI</sequence>
<gene>
    <name evidence="1" type="ORF">VM1G_11494</name>
</gene>
<dbReference type="AlphaFoldDB" id="A0A194VTD1"/>